<reference evidence="3 4" key="1">
    <citation type="journal article" date="2015" name="Nat. Commun.">
        <title>Outbred genome sequencing and CRISPR/Cas9 gene editing in butterflies.</title>
        <authorList>
            <person name="Li X."/>
            <person name="Fan D."/>
            <person name="Zhang W."/>
            <person name="Liu G."/>
            <person name="Zhang L."/>
            <person name="Zhao L."/>
            <person name="Fang X."/>
            <person name="Chen L."/>
            <person name="Dong Y."/>
            <person name="Chen Y."/>
            <person name="Ding Y."/>
            <person name="Zhao R."/>
            <person name="Feng M."/>
            <person name="Zhu Y."/>
            <person name="Feng Y."/>
            <person name="Jiang X."/>
            <person name="Zhu D."/>
            <person name="Xiang H."/>
            <person name="Feng X."/>
            <person name="Li S."/>
            <person name="Wang J."/>
            <person name="Zhang G."/>
            <person name="Kronforst M.R."/>
            <person name="Wang W."/>
        </authorList>
    </citation>
    <scope>NUCLEOTIDE SEQUENCE [LARGE SCALE GENOMIC DNA]</scope>
    <source>
        <strain evidence="3">Ya'a_city_454_Pm</strain>
        <tissue evidence="3">Whole body</tissue>
    </source>
</reference>
<evidence type="ECO:0000313" key="3">
    <source>
        <dbReference type="EMBL" id="KPJ21655.1"/>
    </source>
</evidence>
<accession>A0A0N1ID72</accession>
<gene>
    <name evidence="3" type="ORF">RR48_00978</name>
</gene>
<name>A0A0N1ID72_PAPMA</name>
<protein>
    <submittedName>
        <fullName evidence="3">Signal transducer and activator of transcription 5B</fullName>
    </submittedName>
</protein>
<comment type="caution">
    <text evidence="3">The sequence shown here is derived from an EMBL/GenBank/DDBJ whole genome shotgun (WGS) entry which is preliminary data.</text>
</comment>
<feature type="domain" description="STAT transcription factor protein interaction" evidence="2">
    <location>
        <begin position="2"/>
        <end position="121"/>
    </location>
</feature>
<keyword evidence="1" id="KW-0727">SH2 domain</keyword>
<dbReference type="EMBL" id="LADJ01064520">
    <property type="protein sequence ID" value="KPJ21655.1"/>
    <property type="molecule type" value="Genomic_DNA"/>
</dbReference>
<proteinExistence type="predicted"/>
<dbReference type="GO" id="GO:0007165">
    <property type="term" value="P:signal transduction"/>
    <property type="evidence" value="ECO:0007669"/>
    <property type="project" value="InterPro"/>
</dbReference>
<keyword evidence="4" id="KW-1185">Reference proteome</keyword>
<dbReference type="Proteomes" id="UP000053240">
    <property type="component" value="Unassembled WGS sequence"/>
</dbReference>
<dbReference type="Pfam" id="PF02865">
    <property type="entry name" value="STAT_int"/>
    <property type="match status" value="1"/>
</dbReference>
<dbReference type="PANTHER" id="PTHR11801">
    <property type="entry name" value="SIGNAL TRANSDUCER AND ACTIVATOR OF TRANSCRIPTION"/>
    <property type="match status" value="1"/>
</dbReference>
<dbReference type="SMART" id="SM00964">
    <property type="entry name" value="STAT_int"/>
    <property type="match status" value="1"/>
</dbReference>
<dbReference type="Gene3D" id="1.10.532.10">
    <property type="entry name" value="STAT transcription factor, N-terminal domain"/>
    <property type="match status" value="2"/>
</dbReference>
<dbReference type="STRING" id="76193.A0A0N1ID72"/>
<dbReference type="InterPro" id="IPR001217">
    <property type="entry name" value="STAT"/>
</dbReference>
<evidence type="ECO:0000256" key="1">
    <source>
        <dbReference type="ARBA" id="ARBA00022999"/>
    </source>
</evidence>
<dbReference type="InParanoid" id="A0A0N1ID72"/>
<dbReference type="SUPFAM" id="SSF48092">
    <property type="entry name" value="Transcription factor STAT-4 N-domain"/>
    <property type="match status" value="2"/>
</dbReference>
<dbReference type="AlphaFoldDB" id="A0A0N1ID72"/>
<dbReference type="GO" id="GO:0003700">
    <property type="term" value="F:DNA-binding transcription factor activity"/>
    <property type="evidence" value="ECO:0007669"/>
    <property type="project" value="InterPro"/>
</dbReference>
<dbReference type="InterPro" id="IPR013799">
    <property type="entry name" value="STAT_TF_prot_interaction"/>
</dbReference>
<sequence>MSLWARAQQLPQESLQQVRAIYGDHFPIEVRHCLASWIESRIWTTEPEEQQRYFVEELVQEIQTNADLMLSPEMFVTQMKLKEAANNFRVRAIYGDHFPIEVRHCLASWIESRIWTTEPEEQQRYFVEELVQEIQTNADLMLSPEMFVTQMKLKEAANNFRVQYR</sequence>
<evidence type="ECO:0000313" key="4">
    <source>
        <dbReference type="Proteomes" id="UP000053240"/>
    </source>
</evidence>
<organism evidence="3 4">
    <name type="scientific">Papilio machaon</name>
    <name type="common">Old World swallowtail butterfly</name>
    <dbReference type="NCBI Taxonomy" id="76193"/>
    <lineage>
        <taxon>Eukaryota</taxon>
        <taxon>Metazoa</taxon>
        <taxon>Ecdysozoa</taxon>
        <taxon>Arthropoda</taxon>
        <taxon>Hexapoda</taxon>
        <taxon>Insecta</taxon>
        <taxon>Pterygota</taxon>
        <taxon>Neoptera</taxon>
        <taxon>Endopterygota</taxon>
        <taxon>Lepidoptera</taxon>
        <taxon>Glossata</taxon>
        <taxon>Ditrysia</taxon>
        <taxon>Papilionoidea</taxon>
        <taxon>Papilionidae</taxon>
        <taxon>Papilioninae</taxon>
        <taxon>Papilio</taxon>
    </lineage>
</organism>
<evidence type="ECO:0000259" key="2">
    <source>
        <dbReference type="SMART" id="SM00964"/>
    </source>
</evidence>
<dbReference type="InterPro" id="IPR036535">
    <property type="entry name" value="STAT_N_sf"/>
</dbReference>